<dbReference type="AlphaFoldDB" id="A0A8X7VS56"/>
<sequence>MLAFSFESSFVDAYDVLGHRAHFTVRFKVFTMNRGDVKLIYVSVPETFPGRGHFGDGTGTRNR</sequence>
<organism evidence="1 2">
    <name type="scientific">Brassica carinata</name>
    <name type="common">Ethiopian mustard</name>
    <name type="synonym">Abyssinian cabbage</name>
    <dbReference type="NCBI Taxonomy" id="52824"/>
    <lineage>
        <taxon>Eukaryota</taxon>
        <taxon>Viridiplantae</taxon>
        <taxon>Streptophyta</taxon>
        <taxon>Embryophyta</taxon>
        <taxon>Tracheophyta</taxon>
        <taxon>Spermatophyta</taxon>
        <taxon>Magnoliopsida</taxon>
        <taxon>eudicotyledons</taxon>
        <taxon>Gunneridae</taxon>
        <taxon>Pentapetalae</taxon>
        <taxon>rosids</taxon>
        <taxon>malvids</taxon>
        <taxon>Brassicales</taxon>
        <taxon>Brassicaceae</taxon>
        <taxon>Brassiceae</taxon>
        <taxon>Brassica</taxon>
    </lineage>
</organism>
<keyword evidence="2" id="KW-1185">Reference proteome</keyword>
<accession>A0A8X7VS56</accession>
<gene>
    <name evidence="1" type="ORF">Bca52824_019264</name>
</gene>
<comment type="caution">
    <text evidence="1">The sequence shown here is derived from an EMBL/GenBank/DDBJ whole genome shotgun (WGS) entry which is preliminary data.</text>
</comment>
<dbReference type="EMBL" id="JAAMPC010000004">
    <property type="protein sequence ID" value="KAG2316142.1"/>
    <property type="molecule type" value="Genomic_DNA"/>
</dbReference>
<evidence type="ECO:0000313" key="1">
    <source>
        <dbReference type="EMBL" id="KAG2316142.1"/>
    </source>
</evidence>
<dbReference type="Proteomes" id="UP000886595">
    <property type="component" value="Unassembled WGS sequence"/>
</dbReference>
<protein>
    <submittedName>
        <fullName evidence="1">Uncharacterized protein</fullName>
    </submittedName>
</protein>
<name>A0A8X7VS56_BRACI</name>
<proteinExistence type="predicted"/>
<reference evidence="1 2" key="1">
    <citation type="submission" date="2020-02" db="EMBL/GenBank/DDBJ databases">
        <authorList>
            <person name="Ma Q."/>
            <person name="Huang Y."/>
            <person name="Song X."/>
            <person name="Pei D."/>
        </authorList>
    </citation>
    <scope>NUCLEOTIDE SEQUENCE [LARGE SCALE GENOMIC DNA]</scope>
    <source>
        <strain evidence="1">Sxm20200214</strain>
        <tissue evidence="1">Leaf</tissue>
    </source>
</reference>
<evidence type="ECO:0000313" key="2">
    <source>
        <dbReference type="Proteomes" id="UP000886595"/>
    </source>
</evidence>